<dbReference type="Pfam" id="PF17227">
    <property type="entry name" value="DUF5302"/>
    <property type="match status" value="1"/>
</dbReference>
<evidence type="ECO:0000313" key="2">
    <source>
        <dbReference type="EMBL" id="MFC5916118.1"/>
    </source>
</evidence>
<dbReference type="RefSeq" id="WP_329916861.1">
    <property type="nucleotide sequence ID" value="NZ_BAAATU010000065.1"/>
</dbReference>
<feature type="region of interest" description="Disordered" evidence="1">
    <location>
        <begin position="29"/>
        <end position="65"/>
    </location>
</feature>
<evidence type="ECO:0000256" key="1">
    <source>
        <dbReference type="SAM" id="MobiDB-lite"/>
    </source>
</evidence>
<proteinExistence type="predicted"/>
<feature type="compositionally biased region" description="Basic residues" evidence="1">
    <location>
        <begin position="55"/>
        <end position="65"/>
    </location>
</feature>
<sequence>MTDTPRIAEGVEGVEENDAREKFREALERKSNTNRARQAHEEGRLKVKNMSGTAGKKRYFRRKTG</sequence>
<organism evidence="2 3">
    <name type="scientific">Streptomyces pulveraceus</name>
    <dbReference type="NCBI Taxonomy" id="68258"/>
    <lineage>
        <taxon>Bacteria</taxon>
        <taxon>Bacillati</taxon>
        <taxon>Actinomycetota</taxon>
        <taxon>Actinomycetes</taxon>
        <taxon>Kitasatosporales</taxon>
        <taxon>Streptomycetaceae</taxon>
        <taxon>Streptomyces</taxon>
    </lineage>
</organism>
<keyword evidence="3" id="KW-1185">Reference proteome</keyword>
<reference evidence="3" key="1">
    <citation type="journal article" date="2019" name="Int. J. Syst. Evol. Microbiol.">
        <title>The Global Catalogue of Microorganisms (GCM) 10K type strain sequencing project: providing services to taxonomists for standard genome sequencing and annotation.</title>
        <authorList>
            <consortium name="The Broad Institute Genomics Platform"/>
            <consortium name="The Broad Institute Genome Sequencing Center for Infectious Disease"/>
            <person name="Wu L."/>
            <person name="Ma J."/>
        </authorList>
    </citation>
    <scope>NUCLEOTIDE SEQUENCE [LARGE SCALE GENOMIC DNA]</scope>
    <source>
        <strain evidence="3">JCM 4147</strain>
    </source>
</reference>
<gene>
    <name evidence="2" type="ORF">ACFP1B_22235</name>
</gene>
<evidence type="ECO:0000313" key="3">
    <source>
        <dbReference type="Proteomes" id="UP001596200"/>
    </source>
</evidence>
<name>A0ABW1GPR2_9ACTN</name>
<dbReference type="Proteomes" id="UP001596200">
    <property type="component" value="Unassembled WGS sequence"/>
</dbReference>
<protein>
    <submittedName>
        <fullName evidence="2">DUF5302 domain-containing protein</fullName>
    </submittedName>
</protein>
<dbReference type="EMBL" id="JBHSPU010000019">
    <property type="protein sequence ID" value="MFC5916118.1"/>
    <property type="molecule type" value="Genomic_DNA"/>
</dbReference>
<dbReference type="InterPro" id="IPR035172">
    <property type="entry name" value="DUF5302"/>
</dbReference>
<feature type="region of interest" description="Disordered" evidence="1">
    <location>
        <begin position="1"/>
        <end position="20"/>
    </location>
</feature>
<accession>A0ABW1GPR2</accession>
<comment type="caution">
    <text evidence="2">The sequence shown here is derived from an EMBL/GenBank/DDBJ whole genome shotgun (WGS) entry which is preliminary data.</text>
</comment>